<dbReference type="InterPro" id="IPR016024">
    <property type="entry name" value="ARM-type_fold"/>
</dbReference>
<dbReference type="InterPro" id="IPR018957">
    <property type="entry name" value="Znf_C3HC4_RING-type"/>
</dbReference>
<dbReference type="PROSITE" id="PS00518">
    <property type="entry name" value="ZF_RING_1"/>
    <property type="match status" value="2"/>
</dbReference>
<dbReference type="SUPFAM" id="SSF48371">
    <property type="entry name" value="ARM repeat"/>
    <property type="match status" value="2"/>
</dbReference>
<reference evidence="7 8" key="1">
    <citation type="submission" date="2016-07" db="EMBL/GenBank/DDBJ databases">
        <title>Pervasive Adenine N6-methylation of Active Genes in Fungi.</title>
        <authorList>
            <consortium name="DOE Joint Genome Institute"/>
            <person name="Mondo S.J."/>
            <person name="Dannebaum R.O."/>
            <person name="Kuo R.C."/>
            <person name="Labutti K."/>
            <person name="Haridas S."/>
            <person name="Kuo A."/>
            <person name="Salamov A."/>
            <person name="Ahrendt S.R."/>
            <person name="Lipzen A."/>
            <person name="Sullivan W."/>
            <person name="Andreopoulos W.B."/>
            <person name="Clum A."/>
            <person name="Lindquist E."/>
            <person name="Daum C."/>
            <person name="Ramamoorthy G.K."/>
            <person name="Gryganskyi A."/>
            <person name="Culley D."/>
            <person name="Magnuson J.K."/>
            <person name="James T.Y."/>
            <person name="O'Malley M.A."/>
            <person name="Stajich J.E."/>
            <person name="Spatafora J.W."/>
            <person name="Visel A."/>
            <person name="Grigoriev I.V."/>
        </authorList>
    </citation>
    <scope>NUCLEOTIDE SEQUENCE [LARGE SCALE GENOMIC DNA]</scope>
    <source>
        <strain evidence="7 8">JEL800</strain>
    </source>
</reference>
<protein>
    <recommendedName>
        <fullName evidence="6">RING-type domain-containing protein</fullName>
    </recommendedName>
</protein>
<keyword evidence="2" id="KW-0677">Repeat</keyword>
<keyword evidence="4" id="KW-0862">Zinc</keyword>
<dbReference type="Gene3D" id="3.30.40.10">
    <property type="entry name" value="Zinc/RING finger domain, C3HC4 (zinc finger)"/>
    <property type="match status" value="2"/>
</dbReference>
<dbReference type="SMART" id="SM00184">
    <property type="entry name" value="RING"/>
    <property type="match status" value="2"/>
</dbReference>
<dbReference type="Gene3D" id="1.25.10.10">
    <property type="entry name" value="Leucine-rich Repeat Variant"/>
    <property type="match status" value="2"/>
</dbReference>
<proteinExistence type="predicted"/>
<dbReference type="InterPro" id="IPR058584">
    <property type="entry name" value="IMB1_TNPO1-like_TPR"/>
</dbReference>
<dbReference type="GO" id="GO:0008270">
    <property type="term" value="F:zinc ion binding"/>
    <property type="evidence" value="ECO:0007669"/>
    <property type="project" value="UniProtKB-KW"/>
</dbReference>
<dbReference type="Proteomes" id="UP000193642">
    <property type="component" value="Unassembled WGS sequence"/>
</dbReference>
<sequence length="1001" mass="112909">MISESSLISILTYTTPVSEHLLCPICTEPLLNPRRIDFCGHTFCSSCLNQWFARQRTCPECRSQFKAVEPADRIVRSLLDELEVHCRLCEVTGPRGRHSSFECHIAFAMSYLNKYHPPTLYKDTVEWKTVENLLSIAHESSVYLEELISVLLTKNELQCIGKHALCIDILITQDKSALVSRLSTLIEFLAAGCAFGCNCADKTLLKIVEAYSLPLHPPALEILGETMCKRLETISEQTRMETGNSVISQIVKAVLRLFPKCMDFTEKIMASIVNVLKSANAPLIQECIALSSILIINHDVYATKESIRQLAGFISTLFNLYPHHFQPFGVQYLKVMGKLIKWHYFEPAEVLNACVSCVGVVSKVIGPEISQVLDPWMLLTNNIWRFACSRNIDESGVAFKNNMTMTIINTYADVFYALKGKEYCLLFYMDKIFDFMSWSLSAVELDSIVLSVVTLLCDFGHTFSEGELFRLYSMEFVELAMEKLDGLDDEISFTYTATVSEFLQCPVCTEPLYEPQRLDNCGHTFCSSCLNEWFTKQRTCPECRGPVKALTPADRIVRNLLDALDVTCSACKVTGPRGRHNDFECQLTEATSYLNQEIESTSIDPSKWPKVEKLLKKMRENPSQFKQLIAVLTKRNSEIKCVGKHAACIDILGKLDGSRQALALATHLPTLIPFLVAGCDSDCNCTDDVLLSLVENYFLPFYPHALDCLGIAICQRLERLELDNKKMADGSSTVSRILESVLGRFSKSTEIVDKLQSCVIKLLRSSSLSVVQECVAVANIIIRNGKNGLQGQRLIKLLEFITEICTIVPIEFRLYSKSYLELVGGYFRKESVTGTVQTCMACASCLESIWKVLALGSDVIPWLDALMKLLDSVWRPATFGVSTVVINHDYINAILRVYLEILSTLKSRERFLLHHLEQIFLFMSWFAVAIPLKQIAVNILTLLRYIGHAFPRGELYRLYSMKFIALTMEKLNGIEQTLIDPKLKLDTEAAIKRQLIPITQL</sequence>
<dbReference type="Pfam" id="PF00097">
    <property type="entry name" value="zf-C3HC4"/>
    <property type="match status" value="1"/>
</dbReference>
<evidence type="ECO:0000256" key="1">
    <source>
        <dbReference type="ARBA" id="ARBA00022723"/>
    </source>
</evidence>
<organism evidence="7 8">
    <name type="scientific">Rhizoclosmatium globosum</name>
    <dbReference type="NCBI Taxonomy" id="329046"/>
    <lineage>
        <taxon>Eukaryota</taxon>
        <taxon>Fungi</taxon>
        <taxon>Fungi incertae sedis</taxon>
        <taxon>Chytridiomycota</taxon>
        <taxon>Chytridiomycota incertae sedis</taxon>
        <taxon>Chytridiomycetes</taxon>
        <taxon>Chytridiales</taxon>
        <taxon>Chytriomycetaceae</taxon>
        <taxon>Rhizoclosmatium</taxon>
    </lineage>
</organism>
<comment type="caution">
    <text evidence="7">The sequence shown here is derived from an EMBL/GenBank/DDBJ whole genome shotgun (WGS) entry which is preliminary data.</text>
</comment>
<feature type="domain" description="RING-type" evidence="6">
    <location>
        <begin position="23"/>
        <end position="62"/>
    </location>
</feature>
<evidence type="ECO:0000256" key="2">
    <source>
        <dbReference type="ARBA" id="ARBA00022737"/>
    </source>
</evidence>
<dbReference type="Pfam" id="PF13923">
    <property type="entry name" value="zf-C3HC4_2"/>
    <property type="match status" value="1"/>
</dbReference>
<dbReference type="InterPro" id="IPR013083">
    <property type="entry name" value="Znf_RING/FYVE/PHD"/>
</dbReference>
<dbReference type="InterPro" id="IPR001841">
    <property type="entry name" value="Znf_RING"/>
</dbReference>
<keyword evidence="1" id="KW-0479">Metal-binding</keyword>
<dbReference type="PANTHER" id="PTHR15315">
    <property type="entry name" value="RING FINGER PROTEIN 41, 151"/>
    <property type="match status" value="1"/>
</dbReference>
<dbReference type="SUPFAM" id="SSF57850">
    <property type="entry name" value="RING/U-box"/>
    <property type="match status" value="2"/>
</dbReference>
<dbReference type="InterPro" id="IPR011989">
    <property type="entry name" value="ARM-like"/>
</dbReference>
<feature type="domain" description="RING-type" evidence="6">
    <location>
        <begin position="505"/>
        <end position="544"/>
    </location>
</feature>
<name>A0A1Y2BAP2_9FUNG</name>
<dbReference type="PANTHER" id="PTHR15315:SF26">
    <property type="entry name" value="E3 UBIQUITIN-PROTEIN LIGASE NRDP1"/>
    <property type="match status" value="1"/>
</dbReference>
<evidence type="ECO:0000256" key="3">
    <source>
        <dbReference type="ARBA" id="ARBA00022771"/>
    </source>
</evidence>
<evidence type="ECO:0000313" key="7">
    <source>
        <dbReference type="EMBL" id="ORY31145.1"/>
    </source>
</evidence>
<dbReference type="InterPro" id="IPR017907">
    <property type="entry name" value="Znf_RING_CS"/>
</dbReference>
<dbReference type="Pfam" id="PF25574">
    <property type="entry name" value="TPR_IMB1"/>
    <property type="match status" value="1"/>
</dbReference>
<dbReference type="OrthoDB" id="4173901at2759"/>
<evidence type="ECO:0000256" key="5">
    <source>
        <dbReference type="PROSITE-ProRule" id="PRU00175"/>
    </source>
</evidence>
<accession>A0A1Y2BAP2</accession>
<evidence type="ECO:0000259" key="6">
    <source>
        <dbReference type="PROSITE" id="PS50089"/>
    </source>
</evidence>
<dbReference type="STRING" id="329046.A0A1Y2BAP2"/>
<keyword evidence="8" id="KW-1185">Reference proteome</keyword>
<evidence type="ECO:0000313" key="8">
    <source>
        <dbReference type="Proteomes" id="UP000193642"/>
    </source>
</evidence>
<dbReference type="PROSITE" id="PS50089">
    <property type="entry name" value="ZF_RING_2"/>
    <property type="match status" value="2"/>
</dbReference>
<dbReference type="EMBL" id="MCGO01000079">
    <property type="protein sequence ID" value="ORY31145.1"/>
    <property type="molecule type" value="Genomic_DNA"/>
</dbReference>
<dbReference type="AlphaFoldDB" id="A0A1Y2BAP2"/>
<gene>
    <name evidence="7" type="ORF">BCR33DRAFT_840697</name>
</gene>
<keyword evidence="3 5" id="KW-0863">Zinc-finger</keyword>
<evidence type="ECO:0000256" key="4">
    <source>
        <dbReference type="ARBA" id="ARBA00022833"/>
    </source>
</evidence>